<dbReference type="InterPro" id="IPR008914">
    <property type="entry name" value="PEBP"/>
</dbReference>
<evidence type="ECO:0000313" key="1">
    <source>
        <dbReference type="EMBL" id="MCT8974571.1"/>
    </source>
</evidence>
<dbReference type="EMBL" id="JALIDZ010000013">
    <property type="protein sequence ID" value="MCT8974571.1"/>
    <property type="molecule type" value="Genomic_DNA"/>
</dbReference>
<dbReference type="RefSeq" id="WP_261618157.1">
    <property type="nucleotide sequence ID" value="NZ_JALIDZ010000013.1"/>
</dbReference>
<dbReference type="PANTHER" id="PTHR30289">
    <property type="entry name" value="UNCHARACTERIZED PROTEIN YBCL-RELATED"/>
    <property type="match status" value="1"/>
</dbReference>
<comment type="caution">
    <text evidence="1">The sequence shown here is derived from an EMBL/GenBank/DDBJ whole genome shotgun (WGS) entry which is preliminary data.</text>
</comment>
<dbReference type="PANTHER" id="PTHR30289:SF1">
    <property type="entry name" value="PEBP (PHOSPHATIDYLETHANOLAMINE-BINDING PROTEIN) FAMILY PROTEIN"/>
    <property type="match status" value="1"/>
</dbReference>
<dbReference type="InterPro" id="IPR036610">
    <property type="entry name" value="PEBP-like_sf"/>
</dbReference>
<proteinExistence type="predicted"/>
<dbReference type="Gene3D" id="3.90.280.10">
    <property type="entry name" value="PEBP-like"/>
    <property type="match status" value="1"/>
</dbReference>
<accession>A0AAW5R2T3</accession>
<keyword evidence="1" id="KW-0649">Protein kinase inhibitor</keyword>
<dbReference type="SUPFAM" id="SSF49777">
    <property type="entry name" value="PEBP-like"/>
    <property type="match status" value="1"/>
</dbReference>
<keyword evidence="2" id="KW-1185">Reference proteome</keyword>
<evidence type="ECO:0000313" key="2">
    <source>
        <dbReference type="Proteomes" id="UP001320898"/>
    </source>
</evidence>
<dbReference type="NCBIfam" id="TIGR00481">
    <property type="entry name" value="YbhB/YbcL family Raf kinase inhibitor-like protein"/>
    <property type="match status" value="1"/>
</dbReference>
<dbReference type="CDD" id="cd00865">
    <property type="entry name" value="PEBP_bact_arch"/>
    <property type="match status" value="1"/>
</dbReference>
<sequence>MALTLATTAFAEGGGIPQQYTCEGDDRSPPFEWAGVPEGTESFLLVCDDPDAPGGTFHHWAAYNIPADRRSLSGGYGPETPETDVAQAINDFRSPGYRGPCPPRGHRPHAYHFRLSALNGRITAAGPGAGCVEIQRMARPLEIEAVELIGYYGR</sequence>
<dbReference type="InterPro" id="IPR005247">
    <property type="entry name" value="YbhB_YbcL/LppC-like"/>
</dbReference>
<dbReference type="Pfam" id="PF01161">
    <property type="entry name" value="PBP"/>
    <property type="match status" value="1"/>
</dbReference>
<gene>
    <name evidence="1" type="ORF">MUB46_22120</name>
</gene>
<dbReference type="AlphaFoldDB" id="A0AAW5R2T3"/>
<dbReference type="GO" id="GO:0004860">
    <property type="term" value="F:protein kinase inhibitor activity"/>
    <property type="evidence" value="ECO:0007669"/>
    <property type="project" value="UniProtKB-KW"/>
</dbReference>
<organism evidence="1 2">
    <name type="scientific">Microbaculum marinisediminis</name>
    <dbReference type="NCBI Taxonomy" id="2931392"/>
    <lineage>
        <taxon>Bacteria</taxon>
        <taxon>Pseudomonadati</taxon>
        <taxon>Pseudomonadota</taxon>
        <taxon>Alphaproteobacteria</taxon>
        <taxon>Hyphomicrobiales</taxon>
        <taxon>Tepidamorphaceae</taxon>
        <taxon>Microbaculum</taxon>
    </lineage>
</organism>
<name>A0AAW5R2T3_9HYPH</name>
<protein>
    <submittedName>
        <fullName evidence="1">YbhB/YbcL family Raf kinase inhibitor-like protein</fullName>
    </submittedName>
</protein>
<dbReference type="Proteomes" id="UP001320898">
    <property type="component" value="Unassembled WGS sequence"/>
</dbReference>
<reference evidence="1 2" key="1">
    <citation type="submission" date="2022-04" db="EMBL/GenBank/DDBJ databases">
        <authorList>
            <person name="Ye Y.-Q."/>
            <person name="Du Z.-J."/>
        </authorList>
    </citation>
    <scope>NUCLEOTIDE SEQUENCE [LARGE SCALE GENOMIC DNA]</scope>
    <source>
        <strain evidence="1 2">A6E488</strain>
    </source>
</reference>